<name>A0A841RBR0_9SPIO</name>
<dbReference type="RefSeq" id="WP_184746491.1">
    <property type="nucleotide sequence ID" value="NZ_JACHGJ010000003.1"/>
</dbReference>
<evidence type="ECO:0000313" key="2">
    <source>
        <dbReference type="EMBL" id="MBB6480339.1"/>
    </source>
</evidence>
<dbReference type="Proteomes" id="UP000587760">
    <property type="component" value="Unassembled WGS sequence"/>
</dbReference>
<dbReference type="CDD" id="cd00038">
    <property type="entry name" value="CAP_ED"/>
    <property type="match status" value="1"/>
</dbReference>
<dbReference type="InterPro" id="IPR014710">
    <property type="entry name" value="RmlC-like_jellyroll"/>
</dbReference>
<accession>A0A841RBR0</accession>
<dbReference type="SUPFAM" id="SSF51206">
    <property type="entry name" value="cAMP-binding domain-like"/>
    <property type="match status" value="1"/>
</dbReference>
<feature type="domain" description="Cyclic nucleotide-binding" evidence="1">
    <location>
        <begin position="12"/>
        <end position="108"/>
    </location>
</feature>
<dbReference type="InterPro" id="IPR000595">
    <property type="entry name" value="cNMP-bd_dom"/>
</dbReference>
<dbReference type="EMBL" id="JACHGJ010000003">
    <property type="protein sequence ID" value="MBB6480339.1"/>
    <property type="molecule type" value="Genomic_DNA"/>
</dbReference>
<dbReference type="PROSITE" id="PS50042">
    <property type="entry name" value="CNMP_BINDING_3"/>
    <property type="match status" value="1"/>
</dbReference>
<evidence type="ECO:0000313" key="3">
    <source>
        <dbReference type="Proteomes" id="UP000587760"/>
    </source>
</evidence>
<protein>
    <submittedName>
        <fullName evidence="2">CRP-like cAMP-binding protein</fullName>
    </submittedName>
</protein>
<comment type="caution">
    <text evidence="2">The sequence shown here is derived from an EMBL/GenBank/DDBJ whole genome shotgun (WGS) entry which is preliminary data.</text>
</comment>
<dbReference type="SMART" id="SM00100">
    <property type="entry name" value="cNMP"/>
    <property type="match status" value="1"/>
</dbReference>
<keyword evidence="3" id="KW-1185">Reference proteome</keyword>
<dbReference type="Pfam" id="PF00027">
    <property type="entry name" value="cNMP_binding"/>
    <property type="match status" value="1"/>
</dbReference>
<dbReference type="AlphaFoldDB" id="A0A841RBR0"/>
<dbReference type="Gene3D" id="2.60.120.10">
    <property type="entry name" value="Jelly Rolls"/>
    <property type="match status" value="1"/>
</dbReference>
<sequence length="196" mass="22306">MNGSLESFIKDMMPEISADQLKSLADALTVVEHSRGTLLVRQGDIAEDCFFVLKGCLRLFHVDEEGSEHTAELYTELQSLTIFESYKEGKPSPYSVECVEDTLLLEGDLENEEEMNRKFPFLQDIVRSALESNLSSGQMDMALFRASSPERRYLQLLEKRPGLAGRVPQHQLASYLGITPESLSRLKKRLYDRKKQ</sequence>
<dbReference type="InterPro" id="IPR018490">
    <property type="entry name" value="cNMP-bd_dom_sf"/>
</dbReference>
<reference evidence="2 3" key="1">
    <citation type="submission" date="2020-08" db="EMBL/GenBank/DDBJ databases">
        <title>Genomic Encyclopedia of Type Strains, Phase IV (KMG-IV): sequencing the most valuable type-strain genomes for metagenomic binning, comparative biology and taxonomic classification.</title>
        <authorList>
            <person name="Goeker M."/>
        </authorList>
    </citation>
    <scope>NUCLEOTIDE SEQUENCE [LARGE SCALE GENOMIC DNA]</scope>
    <source>
        <strain evidence="2 3">DSM 2461</strain>
    </source>
</reference>
<gene>
    <name evidence="2" type="ORF">HNR50_002002</name>
</gene>
<evidence type="ECO:0000259" key="1">
    <source>
        <dbReference type="PROSITE" id="PS50042"/>
    </source>
</evidence>
<organism evidence="2 3">
    <name type="scientific">Spirochaeta isovalerica</name>
    <dbReference type="NCBI Taxonomy" id="150"/>
    <lineage>
        <taxon>Bacteria</taxon>
        <taxon>Pseudomonadati</taxon>
        <taxon>Spirochaetota</taxon>
        <taxon>Spirochaetia</taxon>
        <taxon>Spirochaetales</taxon>
        <taxon>Spirochaetaceae</taxon>
        <taxon>Spirochaeta</taxon>
    </lineage>
</organism>
<proteinExistence type="predicted"/>